<organism evidence="3 4">
    <name type="scientific">Glossina palpalis gambiensis</name>
    <dbReference type="NCBI Taxonomy" id="67801"/>
    <lineage>
        <taxon>Eukaryota</taxon>
        <taxon>Metazoa</taxon>
        <taxon>Ecdysozoa</taxon>
        <taxon>Arthropoda</taxon>
        <taxon>Hexapoda</taxon>
        <taxon>Insecta</taxon>
        <taxon>Pterygota</taxon>
        <taxon>Neoptera</taxon>
        <taxon>Endopterygota</taxon>
        <taxon>Diptera</taxon>
        <taxon>Brachycera</taxon>
        <taxon>Muscomorpha</taxon>
        <taxon>Hippoboscoidea</taxon>
        <taxon>Glossinidae</taxon>
        <taxon>Glossina</taxon>
    </lineage>
</organism>
<name>A0A1B0AMU1_9MUSC</name>
<feature type="transmembrane region" description="Helical" evidence="1">
    <location>
        <begin position="148"/>
        <end position="168"/>
    </location>
</feature>
<feature type="signal peptide" evidence="2">
    <location>
        <begin position="1"/>
        <end position="20"/>
    </location>
</feature>
<keyword evidence="2" id="KW-0732">Signal</keyword>
<evidence type="ECO:0000256" key="1">
    <source>
        <dbReference type="SAM" id="Phobius"/>
    </source>
</evidence>
<reference evidence="3" key="2">
    <citation type="submission" date="2020-05" db="UniProtKB">
        <authorList>
            <consortium name="EnsemblMetazoa"/>
        </authorList>
    </citation>
    <scope>IDENTIFICATION</scope>
    <source>
        <strain evidence="3">IAEA</strain>
    </source>
</reference>
<evidence type="ECO:0000313" key="4">
    <source>
        <dbReference type="Proteomes" id="UP000092460"/>
    </source>
</evidence>
<keyword evidence="4" id="KW-1185">Reference proteome</keyword>
<keyword evidence="1" id="KW-1133">Transmembrane helix</keyword>
<evidence type="ECO:0000256" key="2">
    <source>
        <dbReference type="SAM" id="SignalP"/>
    </source>
</evidence>
<sequence>MFAWLCSLLYLTACLNLILAQSLDNGGRTYMGPKNLGAETSADNISSSGRTFGGLGGGLGGGSGGGLFGGSLFGRLVSALFRPTEGETNYYRPPPPYSGGYPPYGAYAPPYGGYHGYPGYGPGPYYADSCVCRRSERCKRPFLRCNEFVIVCISGGVGVVAVGVRGLVAFKGEGVRTTLYVVEEPDGLSLLANFSSSSMFTFTPSLRKLQGFALILYLESCVLLNNKQRKMPDTYHASPKWRNGSVSYSSITTIRTVFETNMGNGLY</sequence>
<dbReference type="EMBL" id="JXJN01000576">
    <property type="status" value="NOT_ANNOTATED_CDS"/>
    <property type="molecule type" value="Genomic_DNA"/>
</dbReference>
<keyword evidence="1" id="KW-0812">Transmembrane</keyword>
<accession>A0A1B0AMU1</accession>
<protein>
    <submittedName>
        <fullName evidence="3">Uncharacterized protein</fullName>
    </submittedName>
</protein>
<feature type="chain" id="PRO_5008404000" evidence="2">
    <location>
        <begin position="21"/>
        <end position="267"/>
    </location>
</feature>
<dbReference type="Proteomes" id="UP000092460">
    <property type="component" value="Unassembled WGS sequence"/>
</dbReference>
<dbReference type="AlphaFoldDB" id="A0A1B0AMU1"/>
<proteinExistence type="predicted"/>
<keyword evidence="1" id="KW-0472">Membrane</keyword>
<evidence type="ECO:0000313" key="3">
    <source>
        <dbReference type="EnsemblMetazoa" id="GPPI002231-PA"/>
    </source>
</evidence>
<dbReference type="VEuPathDB" id="VectorBase:GPPI002231"/>
<reference evidence="4" key="1">
    <citation type="submission" date="2015-01" db="EMBL/GenBank/DDBJ databases">
        <authorList>
            <person name="Aksoy S."/>
            <person name="Warren W."/>
            <person name="Wilson R.K."/>
        </authorList>
    </citation>
    <scope>NUCLEOTIDE SEQUENCE [LARGE SCALE GENOMIC DNA]</scope>
    <source>
        <strain evidence="4">IAEA</strain>
    </source>
</reference>
<dbReference type="EnsemblMetazoa" id="GPPI002231-RA">
    <property type="protein sequence ID" value="GPPI002231-PA"/>
    <property type="gene ID" value="GPPI002231"/>
</dbReference>